<evidence type="ECO:0008006" key="5">
    <source>
        <dbReference type="Google" id="ProtNLM"/>
    </source>
</evidence>
<evidence type="ECO:0000313" key="4">
    <source>
        <dbReference type="Proteomes" id="UP000306740"/>
    </source>
</evidence>
<accession>A0A5C4MG80</accession>
<dbReference type="EMBL" id="VDFR01000089">
    <property type="protein sequence ID" value="TNC43063.1"/>
    <property type="molecule type" value="Genomic_DNA"/>
</dbReference>
<dbReference type="AlphaFoldDB" id="A0A5C4MG80"/>
<comment type="caution">
    <text evidence="3">The sequence shown here is derived from an EMBL/GenBank/DDBJ whole genome shotgun (WGS) entry which is preliminary data.</text>
</comment>
<gene>
    <name evidence="3" type="ORF">FHE65_19555</name>
    <name evidence="2" type="ORF">FHE65_20740</name>
</gene>
<evidence type="ECO:0000313" key="2">
    <source>
        <dbReference type="EMBL" id="TNC42568.1"/>
    </source>
</evidence>
<proteinExistence type="predicted"/>
<evidence type="ECO:0000313" key="3">
    <source>
        <dbReference type="EMBL" id="TNC43063.1"/>
    </source>
</evidence>
<organism evidence="3 4">
    <name type="scientific">Mumia zhuanghuii</name>
    <dbReference type="NCBI Taxonomy" id="2585211"/>
    <lineage>
        <taxon>Bacteria</taxon>
        <taxon>Bacillati</taxon>
        <taxon>Actinomycetota</taxon>
        <taxon>Actinomycetes</taxon>
        <taxon>Propionibacteriales</taxon>
        <taxon>Nocardioidaceae</taxon>
        <taxon>Mumia</taxon>
    </lineage>
</organism>
<sequence length="93" mass="10513">MSRRRRTPRGPRGAPPPLNGGTQRVEERCDGDWVVRSITGSSSTKTYTCPGCAQSIRPATPHVVVWPLEPGLLSASGLEERRHWHTPCWRRRR</sequence>
<feature type="region of interest" description="Disordered" evidence="1">
    <location>
        <begin position="1"/>
        <end position="26"/>
    </location>
</feature>
<dbReference type="EMBL" id="VDFR01000093">
    <property type="protein sequence ID" value="TNC42568.1"/>
    <property type="molecule type" value="Genomic_DNA"/>
</dbReference>
<dbReference type="OrthoDB" id="3381577at2"/>
<dbReference type="RefSeq" id="WP_139087252.1">
    <property type="nucleotide sequence ID" value="NZ_VDFR01000089.1"/>
</dbReference>
<evidence type="ECO:0000256" key="1">
    <source>
        <dbReference type="SAM" id="MobiDB-lite"/>
    </source>
</evidence>
<reference evidence="3 4" key="1">
    <citation type="submission" date="2019-05" db="EMBL/GenBank/DDBJ databases">
        <title>Mumia sp. nov., isolated from the intestinal contents of plateau pika (Ochotona curzoniae) in the Qinghai-Tibet plateau of China.</title>
        <authorList>
            <person name="Tian Z."/>
        </authorList>
    </citation>
    <scope>NUCLEOTIDE SEQUENCE [LARGE SCALE GENOMIC DNA]</scope>
    <source>
        <strain evidence="4">527</strain>
        <strain evidence="3">Z527</strain>
    </source>
</reference>
<name>A0A5C4MG80_9ACTN</name>
<dbReference type="Proteomes" id="UP000306740">
    <property type="component" value="Unassembled WGS sequence"/>
</dbReference>
<protein>
    <recommendedName>
        <fullName evidence="5">ATP/GTP-binding protein</fullName>
    </recommendedName>
</protein>